<name>A0ABU8C9G8_9GAMM</name>
<comment type="caution">
    <text evidence="2">The sequence shown here is derived from an EMBL/GenBank/DDBJ whole genome shotgun (WGS) entry which is preliminary data.</text>
</comment>
<feature type="transmembrane region" description="Helical" evidence="1">
    <location>
        <begin position="94"/>
        <end position="114"/>
    </location>
</feature>
<dbReference type="Proteomes" id="UP001375382">
    <property type="component" value="Unassembled WGS sequence"/>
</dbReference>
<keyword evidence="1" id="KW-0472">Membrane</keyword>
<feature type="transmembrane region" description="Helical" evidence="1">
    <location>
        <begin position="6"/>
        <end position="27"/>
    </location>
</feature>
<protein>
    <recommendedName>
        <fullName evidence="4">High-affinity iron transporter</fullName>
    </recommendedName>
</protein>
<sequence>MLINTVLVFTRDLLPLFILLPVLLQLTLTEKRWLLIRTGLIATAGMLLITPALAAITRLADGNGLELFFILLLTLLLLCLSLLSITWRYRTATMMLALALQTIICAINLVLFSLTSVGVAGATESLWLGAVLGLGICSSIAVLTYQVLAELKRFSSWCLGIMLALIAARQSSEAIGLLAQIDVIPQQTTLWDSSNLLAEQSELGVFFHAWFGYEATPDAIQLLSWAGTFILMLLMWQRQMR</sequence>
<keyword evidence="1" id="KW-0812">Transmembrane</keyword>
<evidence type="ECO:0000313" key="3">
    <source>
        <dbReference type="Proteomes" id="UP001375382"/>
    </source>
</evidence>
<reference evidence="2 3" key="1">
    <citation type="journal article" date="2023" name="Ecotoxicol. Environ. Saf.">
        <title>Mercury remediation potential of mercury-resistant strain Rheinheimera metallidurans sp. nov. isolated from a municipal waste dumping site.</title>
        <authorList>
            <person name="Yadav V."/>
            <person name="Manjhi A."/>
            <person name="Vadakedath N."/>
        </authorList>
    </citation>
    <scope>NUCLEOTIDE SEQUENCE [LARGE SCALE GENOMIC DNA]</scope>
    <source>
        <strain evidence="2 3">E-49</strain>
    </source>
</reference>
<keyword evidence="1" id="KW-1133">Transmembrane helix</keyword>
<accession>A0ABU8C9G8</accession>
<feature type="transmembrane region" description="Helical" evidence="1">
    <location>
        <begin position="126"/>
        <end position="145"/>
    </location>
</feature>
<gene>
    <name evidence="2" type="ORF">MN202_14870</name>
</gene>
<feature type="transmembrane region" description="Helical" evidence="1">
    <location>
        <begin position="34"/>
        <end position="56"/>
    </location>
</feature>
<feature type="transmembrane region" description="Helical" evidence="1">
    <location>
        <begin position="68"/>
        <end position="87"/>
    </location>
</feature>
<organism evidence="2 3">
    <name type="scientific">Rheinheimera muenzenbergensis</name>
    <dbReference type="NCBI Taxonomy" id="1193628"/>
    <lineage>
        <taxon>Bacteria</taxon>
        <taxon>Pseudomonadati</taxon>
        <taxon>Pseudomonadota</taxon>
        <taxon>Gammaproteobacteria</taxon>
        <taxon>Chromatiales</taxon>
        <taxon>Chromatiaceae</taxon>
        <taxon>Rheinheimera</taxon>
    </lineage>
</organism>
<evidence type="ECO:0008006" key="4">
    <source>
        <dbReference type="Google" id="ProtNLM"/>
    </source>
</evidence>
<dbReference type="RefSeq" id="WP_335736929.1">
    <property type="nucleotide sequence ID" value="NZ_JALAAR010000013.1"/>
</dbReference>
<proteinExistence type="predicted"/>
<evidence type="ECO:0000313" key="2">
    <source>
        <dbReference type="EMBL" id="MEH8018523.1"/>
    </source>
</evidence>
<feature type="transmembrane region" description="Helical" evidence="1">
    <location>
        <begin position="219"/>
        <end position="236"/>
    </location>
</feature>
<evidence type="ECO:0000256" key="1">
    <source>
        <dbReference type="SAM" id="Phobius"/>
    </source>
</evidence>
<dbReference type="EMBL" id="JALAAR010000013">
    <property type="protein sequence ID" value="MEH8018523.1"/>
    <property type="molecule type" value="Genomic_DNA"/>
</dbReference>
<keyword evidence="3" id="KW-1185">Reference proteome</keyword>